<accession>A0AA46YLQ9</accession>
<evidence type="ECO:0000313" key="2">
    <source>
        <dbReference type="EMBL" id="UYM06912.1"/>
    </source>
</evidence>
<evidence type="ECO:0000256" key="1">
    <source>
        <dbReference type="SAM" id="Phobius"/>
    </source>
</evidence>
<keyword evidence="1" id="KW-1133">Transmembrane helix</keyword>
<dbReference type="AlphaFoldDB" id="A0AA46YLQ9"/>
<proteinExistence type="predicted"/>
<organism evidence="2 3">
    <name type="scientific">Solicola gregarius</name>
    <dbReference type="NCBI Taxonomy" id="2908642"/>
    <lineage>
        <taxon>Bacteria</taxon>
        <taxon>Bacillati</taxon>
        <taxon>Actinomycetota</taxon>
        <taxon>Actinomycetes</taxon>
        <taxon>Propionibacteriales</taxon>
        <taxon>Nocardioidaceae</taxon>
        <taxon>Solicola</taxon>
    </lineage>
</organism>
<feature type="transmembrane region" description="Helical" evidence="1">
    <location>
        <begin position="179"/>
        <end position="199"/>
    </location>
</feature>
<keyword evidence="1" id="KW-0472">Membrane</keyword>
<keyword evidence="3" id="KW-1185">Reference proteome</keyword>
<feature type="transmembrane region" description="Helical" evidence="1">
    <location>
        <begin position="153"/>
        <end position="172"/>
    </location>
</feature>
<feature type="transmembrane region" description="Helical" evidence="1">
    <location>
        <begin position="124"/>
        <end position="147"/>
    </location>
</feature>
<name>A0AA46YLQ9_9ACTN</name>
<dbReference type="KEGG" id="sgrg:L0C25_07505"/>
<sequence length="261" mass="25936">MRIWPGVLTVVLCGLLALTGYTSVYAVGAAVVLGQLLMSTLPAPTDRRGGVVAARPMVPVVAGSLVATGLMLRPETLVGADGTTAVEESTATAGFQLGLGPGVAVAVLLALFMQMTRRDGRELLVASVSYATASAVLAICMSMWVTIPELADGDAIVASGAAGAAAASVLWTVPGPRTLLGIVAVAIGGVAGGAFGYAVDDGVSTGFGAALGVTAALTVVVGRLAAAGWAPESARRLGFEGVLPLALAGPLVYLVGQFYVL</sequence>
<keyword evidence="1" id="KW-0812">Transmembrane</keyword>
<protein>
    <submittedName>
        <fullName evidence="2">Uncharacterized protein</fullName>
    </submittedName>
</protein>
<reference evidence="2" key="1">
    <citation type="submission" date="2022-01" db="EMBL/GenBank/DDBJ databases">
        <title>Nocardioidaceae gen. sp. A5X3R13.</title>
        <authorList>
            <person name="Lopez Marin M.A."/>
            <person name="Uhlik O."/>
        </authorList>
    </citation>
    <scope>NUCLEOTIDE SEQUENCE</scope>
    <source>
        <strain evidence="2">A5X3R13</strain>
    </source>
</reference>
<feature type="transmembrane region" description="Helical" evidence="1">
    <location>
        <begin position="93"/>
        <end position="112"/>
    </location>
</feature>
<gene>
    <name evidence="2" type="ORF">L0C25_07505</name>
</gene>
<feature type="transmembrane region" description="Helical" evidence="1">
    <location>
        <begin position="237"/>
        <end position="260"/>
    </location>
</feature>
<evidence type="ECO:0000313" key="3">
    <source>
        <dbReference type="Proteomes" id="UP001164390"/>
    </source>
</evidence>
<dbReference type="RefSeq" id="WP_271635843.1">
    <property type="nucleotide sequence ID" value="NZ_CP094970.1"/>
</dbReference>
<dbReference type="EMBL" id="CP094970">
    <property type="protein sequence ID" value="UYM06912.1"/>
    <property type="molecule type" value="Genomic_DNA"/>
</dbReference>
<feature type="transmembrane region" description="Helical" evidence="1">
    <location>
        <begin position="205"/>
        <end position="225"/>
    </location>
</feature>
<dbReference type="Proteomes" id="UP001164390">
    <property type="component" value="Chromosome"/>
</dbReference>